<evidence type="ECO:0000313" key="5">
    <source>
        <dbReference type="Proteomes" id="UP001147695"/>
    </source>
</evidence>
<dbReference type="EMBL" id="JAPZBQ010000002">
    <property type="protein sequence ID" value="KAJ5345451.1"/>
    <property type="molecule type" value="Genomic_DNA"/>
</dbReference>
<dbReference type="AlphaFoldDB" id="A0A9W9QTN0"/>
<dbReference type="InterPro" id="IPR050987">
    <property type="entry name" value="AtrR-like"/>
</dbReference>
<dbReference type="GO" id="GO:0006351">
    <property type="term" value="P:DNA-templated transcription"/>
    <property type="evidence" value="ECO:0007669"/>
    <property type="project" value="InterPro"/>
</dbReference>
<feature type="region of interest" description="Disordered" evidence="2">
    <location>
        <begin position="25"/>
        <end position="63"/>
    </location>
</feature>
<feature type="compositionally biased region" description="Polar residues" evidence="2">
    <location>
        <begin position="32"/>
        <end position="43"/>
    </location>
</feature>
<dbReference type="InterPro" id="IPR007219">
    <property type="entry name" value="XnlR_reg_dom"/>
</dbReference>
<evidence type="ECO:0000313" key="4">
    <source>
        <dbReference type="EMBL" id="KAJ5345451.1"/>
    </source>
</evidence>
<dbReference type="Pfam" id="PF04082">
    <property type="entry name" value="Fungal_trans"/>
    <property type="match status" value="1"/>
</dbReference>
<dbReference type="GO" id="GO:0008270">
    <property type="term" value="F:zinc ion binding"/>
    <property type="evidence" value="ECO:0007669"/>
    <property type="project" value="InterPro"/>
</dbReference>
<dbReference type="GO" id="GO:0003700">
    <property type="term" value="F:DNA-binding transcription factor activity"/>
    <property type="evidence" value="ECO:0007669"/>
    <property type="project" value="InterPro"/>
</dbReference>
<sequence length="645" mass="73336">MVFVFNDLSRISALGERVLSLERTVSEGYEHSSPSNTSASRGENYSKKRRLDQISCPKSSPQSPLEICAIGSTTHHAEQARAVIQGELNGNERMDRERQSILRSALQFVDVMAQGRGISDKSSPSLDVCGGDLLDENASIAPSPELFYMLLPEPTTATGTGRSSSIKWPDHISDKTLEKMASTVLSDRDKDHGQVFYQYCVCVYVKAIFHLFQKPRAYKDPRMNEQFLRSKKLYEVSAFRALNSLNFLNAPTLPFIQSLISAALFMQYLGNMSQSWILNSYAARLIVALDYHEVRNPLGNSELDEEIHSVVYWCFYLDRTLSTLLYRPLSLPQPRISPTHLITADQSLPHIPLIRILLDLAQIQGELLDCGKAGDTRQILQNHSRLQERMEIIHSRLESSRTSAPDLVSSDWIAGDFCYYAILVDVLRSRLKYAFSPLTHKECVSYSRKSLKALHHLQKNLEHTPGFVDPYPSFLTWTVLLYPLSPFFVLFCNIIGELDMDDYNLIQDITHSLSQFTASPYIAKLLKLLDTLQSLCMPLVQAKERLGPQAKLASLYPAMATRRDQWLTGDQLPIRDQLAMRDQLMSQDPTYSTESPFGESGNLNSQQLQTPEESYRDEEMMWQLFNSQLSLEWFESEPFSFQGYT</sequence>
<name>A0A9W9QTN0_PENBR</name>
<dbReference type="CDD" id="cd12148">
    <property type="entry name" value="fungal_TF_MHR"/>
    <property type="match status" value="1"/>
</dbReference>
<protein>
    <submittedName>
        <fullName evidence="4">Transcriptional regulator family: Fungal Specific TF</fullName>
    </submittedName>
</protein>
<gene>
    <name evidence="4" type="ORF">N7452_003455</name>
</gene>
<comment type="caution">
    <text evidence="4">The sequence shown here is derived from an EMBL/GenBank/DDBJ whole genome shotgun (WGS) entry which is preliminary data.</text>
</comment>
<organism evidence="4 5">
    <name type="scientific">Penicillium brevicompactum</name>
    <dbReference type="NCBI Taxonomy" id="5074"/>
    <lineage>
        <taxon>Eukaryota</taxon>
        <taxon>Fungi</taxon>
        <taxon>Dikarya</taxon>
        <taxon>Ascomycota</taxon>
        <taxon>Pezizomycotina</taxon>
        <taxon>Eurotiomycetes</taxon>
        <taxon>Eurotiomycetidae</taxon>
        <taxon>Eurotiales</taxon>
        <taxon>Aspergillaceae</taxon>
        <taxon>Penicillium</taxon>
    </lineage>
</organism>
<proteinExistence type="predicted"/>
<dbReference type="GO" id="GO:0003677">
    <property type="term" value="F:DNA binding"/>
    <property type="evidence" value="ECO:0007669"/>
    <property type="project" value="InterPro"/>
</dbReference>
<dbReference type="PANTHER" id="PTHR46910">
    <property type="entry name" value="TRANSCRIPTION FACTOR PDR1"/>
    <property type="match status" value="1"/>
</dbReference>
<dbReference type="PANTHER" id="PTHR46910:SF1">
    <property type="entry name" value="MISCELLANEOUS ZN(II)2CYS6 TRANSCRIPTION FACTOR (EUROFUNG)-RELATED"/>
    <property type="match status" value="1"/>
</dbReference>
<evidence type="ECO:0000256" key="1">
    <source>
        <dbReference type="ARBA" id="ARBA00023242"/>
    </source>
</evidence>
<dbReference type="SMART" id="SM00906">
    <property type="entry name" value="Fungal_trans"/>
    <property type="match status" value="1"/>
</dbReference>
<evidence type="ECO:0000259" key="3">
    <source>
        <dbReference type="SMART" id="SM00906"/>
    </source>
</evidence>
<dbReference type="Proteomes" id="UP001147695">
    <property type="component" value="Unassembled WGS sequence"/>
</dbReference>
<accession>A0A9W9QTN0</accession>
<keyword evidence="1" id="KW-0539">Nucleus</keyword>
<reference evidence="4" key="1">
    <citation type="submission" date="2022-12" db="EMBL/GenBank/DDBJ databases">
        <authorList>
            <person name="Petersen C."/>
        </authorList>
    </citation>
    <scope>NUCLEOTIDE SEQUENCE</scope>
    <source>
        <strain evidence="4">IBT 35673</strain>
    </source>
</reference>
<evidence type="ECO:0000256" key="2">
    <source>
        <dbReference type="SAM" id="MobiDB-lite"/>
    </source>
</evidence>
<feature type="domain" description="Xylanolytic transcriptional activator regulatory" evidence="3">
    <location>
        <begin position="275"/>
        <end position="348"/>
    </location>
</feature>
<reference evidence="4" key="2">
    <citation type="journal article" date="2023" name="IMA Fungus">
        <title>Comparative genomic study of the Penicillium genus elucidates a diverse pangenome and 15 lateral gene transfer events.</title>
        <authorList>
            <person name="Petersen C."/>
            <person name="Sorensen T."/>
            <person name="Nielsen M.R."/>
            <person name="Sondergaard T.E."/>
            <person name="Sorensen J.L."/>
            <person name="Fitzpatrick D.A."/>
            <person name="Frisvad J.C."/>
            <person name="Nielsen K.L."/>
        </authorList>
    </citation>
    <scope>NUCLEOTIDE SEQUENCE</scope>
    <source>
        <strain evidence="4">IBT 35673</strain>
    </source>
</reference>
<feature type="region of interest" description="Disordered" evidence="2">
    <location>
        <begin position="588"/>
        <end position="612"/>
    </location>
</feature>